<evidence type="ECO:0000259" key="3">
    <source>
        <dbReference type="Pfam" id="PF13556"/>
    </source>
</evidence>
<sequence>MSLTVSEILALEGLSAMRLRAGKQGLQLAVRWYYVAENENIAEWIMGGELVFITGINHPRDEENLIHLLMEGKQRGIAGMVILTGDAYIQAISPRLIALADELGIPLIEQPYLLKMVIVTERIGTALVRSENALQSQRDILLQLLTGDYPDLQILHQRALHQQLDFTRPLRVAALRLEGIPRLFRQFPPEQAEAWLQQARRTIRQRLQQQLNQQGNPFPLVERSNMFLFLLPDEEGEFYQQKTWLQAWLIALAEGDDGLSLLCGLSAPVQQLQGYQRALSQARQALDLSDNLRPAQRISDYQQLGFIKLLSAVSDPALLSDFMHDTLGCLIEPDRKSPWLLMETLETLLQESGNVVRAAERLGIHRNTLHQRIQRIEKLTGYPVSHPQFHLNASVALAIWRMSQNHLREQP</sequence>
<protein>
    <submittedName>
        <fullName evidence="5">Transcriptional regulator, PucR family protein</fullName>
    </submittedName>
</protein>
<feature type="domain" description="Purine catabolism PurC-like" evidence="2">
    <location>
        <begin position="7"/>
        <end position="126"/>
    </location>
</feature>
<dbReference type="KEGG" id="kox:KOX_14055"/>
<organism evidence="5 6">
    <name type="scientific">Klebsiella michiganensis (strain ATCC 8724 / DSM 4798 / JCM 20051 / NBRC 3318 / NRRL B-199 / KCTC 1686 / BUCSAV 143 / CCM 1901)</name>
    <dbReference type="NCBI Taxonomy" id="1006551"/>
    <lineage>
        <taxon>Bacteria</taxon>
        <taxon>Pseudomonadati</taxon>
        <taxon>Pseudomonadota</taxon>
        <taxon>Gammaproteobacteria</taxon>
        <taxon>Enterobacterales</taxon>
        <taxon>Enterobacteriaceae</taxon>
        <taxon>Klebsiella/Raoultella group</taxon>
        <taxon>Klebsiella</taxon>
    </lineage>
</organism>
<accession>A0A0H3HDM4</accession>
<evidence type="ECO:0000259" key="2">
    <source>
        <dbReference type="Pfam" id="PF07905"/>
    </source>
</evidence>
<name>A0A0H3HDM4_KLEM8</name>
<dbReference type="AlphaFoldDB" id="A0A0H3HDM4"/>
<dbReference type="InterPro" id="IPR042070">
    <property type="entry name" value="PucR_C-HTH_sf"/>
</dbReference>
<dbReference type="InterPro" id="IPR012914">
    <property type="entry name" value="PucR_dom"/>
</dbReference>
<feature type="domain" description="CdaR GGDEF-like" evidence="4">
    <location>
        <begin position="152"/>
        <end position="288"/>
    </location>
</feature>
<dbReference type="HOGENOM" id="CLU_017436_6_0_6"/>
<dbReference type="SUPFAM" id="SSF46689">
    <property type="entry name" value="Homeodomain-like"/>
    <property type="match status" value="1"/>
</dbReference>
<gene>
    <name evidence="5" type="ordered locus">KOX_14055</name>
</gene>
<dbReference type="Proteomes" id="UP000007843">
    <property type="component" value="Chromosome"/>
</dbReference>
<dbReference type="PANTHER" id="PTHR33744:SF1">
    <property type="entry name" value="DNA-BINDING TRANSCRIPTIONAL ACTIVATOR ADER"/>
    <property type="match status" value="1"/>
</dbReference>
<feature type="domain" description="PucR C-terminal helix-turn-helix" evidence="3">
    <location>
        <begin position="341"/>
        <end position="399"/>
    </location>
</feature>
<dbReference type="Pfam" id="PF07905">
    <property type="entry name" value="PucR"/>
    <property type="match status" value="1"/>
</dbReference>
<dbReference type="EMBL" id="CP003218">
    <property type="protein sequence ID" value="AEX04535.1"/>
    <property type="molecule type" value="Genomic_DNA"/>
</dbReference>
<comment type="similarity">
    <text evidence="1">Belongs to the CdaR family.</text>
</comment>
<evidence type="ECO:0000313" key="5">
    <source>
        <dbReference type="EMBL" id="AEX04535.1"/>
    </source>
</evidence>
<reference evidence="5 6" key="1">
    <citation type="journal article" date="2012" name="J. Bacteriol.">
        <title>Complete genome sequence of Klebsiella oxytoca KCTC 1686, used in production of 2,3-butanediol.</title>
        <authorList>
            <person name="Shin S.H."/>
            <person name="Kim S."/>
            <person name="Kim J.Y."/>
            <person name="Lee S."/>
            <person name="Um Y."/>
            <person name="Oh M.K."/>
            <person name="Kim Y.R."/>
            <person name="Lee J."/>
            <person name="Yang K.S."/>
        </authorList>
    </citation>
    <scope>NUCLEOTIDE SEQUENCE [LARGE SCALE GENOMIC DNA]</scope>
    <source>
        <strain evidence="6">ATCC 8724 / DSM 4798 / JCM 20051 / NBRC 3318 / NRRL B-199 / KCTC 1686</strain>
    </source>
</reference>
<dbReference type="Gene3D" id="1.10.10.2840">
    <property type="entry name" value="PucR C-terminal helix-turn-helix domain"/>
    <property type="match status" value="1"/>
</dbReference>
<evidence type="ECO:0000313" key="6">
    <source>
        <dbReference type="Proteomes" id="UP000007843"/>
    </source>
</evidence>
<proteinExistence type="inferred from homology"/>
<dbReference type="PATRIC" id="fig|1006551.4.peg.2830"/>
<dbReference type="Pfam" id="PF17853">
    <property type="entry name" value="GGDEF_2"/>
    <property type="match status" value="1"/>
</dbReference>
<evidence type="ECO:0000256" key="1">
    <source>
        <dbReference type="ARBA" id="ARBA00006754"/>
    </source>
</evidence>
<evidence type="ECO:0000259" key="4">
    <source>
        <dbReference type="Pfam" id="PF17853"/>
    </source>
</evidence>
<dbReference type="InterPro" id="IPR025736">
    <property type="entry name" value="PucR_C-HTH_dom"/>
</dbReference>
<dbReference type="RefSeq" id="WP_014228376.1">
    <property type="nucleotide sequence ID" value="NC_016612.1"/>
</dbReference>
<dbReference type="InterPro" id="IPR009057">
    <property type="entry name" value="Homeodomain-like_sf"/>
</dbReference>
<dbReference type="InterPro" id="IPR041522">
    <property type="entry name" value="CdaR_GGDEF"/>
</dbReference>
<dbReference type="InterPro" id="IPR051448">
    <property type="entry name" value="CdaR-like_regulators"/>
</dbReference>
<dbReference type="Pfam" id="PF13556">
    <property type="entry name" value="HTH_30"/>
    <property type="match status" value="1"/>
</dbReference>
<dbReference type="PANTHER" id="PTHR33744">
    <property type="entry name" value="CARBOHYDRATE DIACID REGULATOR"/>
    <property type="match status" value="1"/>
</dbReference>